<dbReference type="Pfam" id="PF13855">
    <property type="entry name" value="LRR_8"/>
    <property type="match status" value="2"/>
</dbReference>
<keyword evidence="1" id="KW-0433">Leucine-rich repeat</keyword>
<evidence type="ECO:0000256" key="3">
    <source>
        <dbReference type="ARBA" id="ARBA00022737"/>
    </source>
</evidence>
<dbReference type="InterPro" id="IPR032675">
    <property type="entry name" value="LRR_dom_sf"/>
</dbReference>
<dbReference type="InterPro" id="IPR003591">
    <property type="entry name" value="Leu-rich_rpt_typical-subtyp"/>
</dbReference>
<evidence type="ECO:0000313" key="5">
    <source>
        <dbReference type="WBParaSite" id="PDA_v2.g30393.t1"/>
    </source>
</evidence>
<dbReference type="InterPro" id="IPR050328">
    <property type="entry name" value="Dev_Immune_Receptor"/>
</dbReference>
<reference evidence="5" key="1">
    <citation type="submission" date="2022-11" db="UniProtKB">
        <authorList>
            <consortium name="WormBaseParasite"/>
        </authorList>
    </citation>
    <scope>IDENTIFICATION</scope>
</reference>
<keyword evidence="4" id="KW-1185">Reference proteome</keyword>
<dbReference type="PROSITE" id="PS51450">
    <property type="entry name" value="LRR"/>
    <property type="match status" value="1"/>
</dbReference>
<keyword evidence="2" id="KW-0732">Signal</keyword>
<dbReference type="SUPFAM" id="SSF52058">
    <property type="entry name" value="L domain-like"/>
    <property type="match status" value="2"/>
</dbReference>
<dbReference type="InterPro" id="IPR001611">
    <property type="entry name" value="Leu-rich_rpt"/>
</dbReference>
<evidence type="ECO:0000313" key="4">
    <source>
        <dbReference type="Proteomes" id="UP000887578"/>
    </source>
</evidence>
<dbReference type="Proteomes" id="UP000887578">
    <property type="component" value="Unplaced"/>
</dbReference>
<dbReference type="PANTHER" id="PTHR24373:SF399">
    <property type="entry name" value="LEUCINE-RICH REPEAT-CONTAINING PROTEIN 4B-LIKE"/>
    <property type="match status" value="1"/>
</dbReference>
<name>A0A914QG57_9BILA</name>
<sequence>MEKDKIFPGYEHLIENLEIQFSEIKSIEEKAFDKFNKLYSLTLSNCEFPNITDGIFTKELGKTLKSLNLYKNAFTKLNSNVFQNLTKLTYLNLGSNKIQSSLVKELFPISLQKLDLSFCKIEILDDNIFENLKNLSTLYLSGNPITSIPKAINTLLNLKILGLDYAEISILNNDGINEMENLHELDLSNIKSLEFIDSCAFCSFPNLTKLDLSENRKLNFIHENAFGNLIGYNVSNLKEFKVNDCNLTVLPENLLPWENVKNIYASENPYICNCSMAWLFNDFVNPKPKYFKYFRGSIPRCAGPPKFEGHTFQEISGALCFETNGVIDNRILVCDDRSSSNDDNRFEDPCECENHELSCKADFKSSAFISLNLKIKDPNYVLKKVTFVFFNIHTLKKGQIMRGYENEIEEIEFRYLITERIENGPFDDFTVLKKLKFHGDDFKMINESILTEKLGQTLTELDLDDNYSTNFSLNAFKYMKKLEKLSLSITSTNAISLKKELFSKSLENLKSLKMYVSDHQIDDDLFDNLM</sequence>
<evidence type="ECO:0000256" key="2">
    <source>
        <dbReference type="ARBA" id="ARBA00022729"/>
    </source>
</evidence>
<dbReference type="Gene3D" id="3.80.10.10">
    <property type="entry name" value="Ribonuclease Inhibitor"/>
    <property type="match status" value="2"/>
</dbReference>
<dbReference type="PANTHER" id="PTHR24373">
    <property type="entry name" value="SLIT RELATED LEUCINE-RICH REPEAT NEURONAL PROTEIN"/>
    <property type="match status" value="1"/>
</dbReference>
<keyword evidence="3" id="KW-0677">Repeat</keyword>
<dbReference type="SMART" id="SM00369">
    <property type="entry name" value="LRR_TYP"/>
    <property type="match status" value="7"/>
</dbReference>
<organism evidence="4 5">
    <name type="scientific">Panagrolaimus davidi</name>
    <dbReference type="NCBI Taxonomy" id="227884"/>
    <lineage>
        <taxon>Eukaryota</taxon>
        <taxon>Metazoa</taxon>
        <taxon>Ecdysozoa</taxon>
        <taxon>Nematoda</taxon>
        <taxon>Chromadorea</taxon>
        <taxon>Rhabditida</taxon>
        <taxon>Tylenchina</taxon>
        <taxon>Panagrolaimomorpha</taxon>
        <taxon>Panagrolaimoidea</taxon>
        <taxon>Panagrolaimidae</taxon>
        <taxon>Panagrolaimus</taxon>
    </lineage>
</organism>
<evidence type="ECO:0000256" key="1">
    <source>
        <dbReference type="ARBA" id="ARBA00022614"/>
    </source>
</evidence>
<dbReference type="WBParaSite" id="PDA_v2.g30393.t1">
    <property type="protein sequence ID" value="PDA_v2.g30393.t1"/>
    <property type="gene ID" value="PDA_v2.g30393"/>
</dbReference>
<dbReference type="AlphaFoldDB" id="A0A914QG57"/>
<proteinExistence type="predicted"/>
<protein>
    <submittedName>
        <fullName evidence="5">Uncharacterized protein</fullName>
    </submittedName>
</protein>
<accession>A0A914QG57</accession>